<name>A0ABQ8M007_LABRO</name>
<proteinExistence type="predicted"/>
<dbReference type="EMBL" id="JACTAM010000015">
    <property type="protein sequence ID" value="KAI2656223.1"/>
    <property type="molecule type" value="Genomic_DNA"/>
</dbReference>
<organism evidence="2 3">
    <name type="scientific">Labeo rohita</name>
    <name type="common">Indian major carp</name>
    <name type="synonym">Cyprinus rohita</name>
    <dbReference type="NCBI Taxonomy" id="84645"/>
    <lineage>
        <taxon>Eukaryota</taxon>
        <taxon>Metazoa</taxon>
        <taxon>Chordata</taxon>
        <taxon>Craniata</taxon>
        <taxon>Vertebrata</taxon>
        <taxon>Euteleostomi</taxon>
        <taxon>Actinopterygii</taxon>
        <taxon>Neopterygii</taxon>
        <taxon>Teleostei</taxon>
        <taxon>Ostariophysi</taxon>
        <taxon>Cypriniformes</taxon>
        <taxon>Cyprinidae</taxon>
        <taxon>Labeoninae</taxon>
        <taxon>Labeonini</taxon>
        <taxon>Labeo</taxon>
    </lineage>
</organism>
<evidence type="ECO:0000313" key="3">
    <source>
        <dbReference type="Proteomes" id="UP000830375"/>
    </source>
</evidence>
<dbReference type="Proteomes" id="UP000830375">
    <property type="component" value="Unassembled WGS sequence"/>
</dbReference>
<gene>
    <name evidence="2" type="ORF">H4Q32_013086</name>
</gene>
<feature type="transmembrane region" description="Helical" evidence="1">
    <location>
        <begin position="69"/>
        <end position="90"/>
    </location>
</feature>
<evidence type="ECO:0000313" key="2">
    <source>
        <dbReference type="EMBL" id="KAI2656223.1"/>
    </source>
</evidence>
<accession>A0ABQ8M007</accession>
<reference evidence="2 3" key="1">
    <citation type="submission" date="2022-01" db="EMBL/GenBank/DDBJ databases">
        <title>A high-quality chromosome-level genome assembly of rohu carp, Labeo rohita.</title>
        <authorList>
            <person name="Arick M.A. II"/>
            <person name="Hsu C.-Y."/>
            <person name="Magbanua Z."/>
            <person name="Pechanova O."/>
            <person name="Grover C."/>
            <person name="Miller E."/>
            <person name="Thrash A."/>
            <person name="Ezzel L."/>
            <person name="Alam S."/>
            <person name="Benzie J."/>
            <person name="Hamilton M."/>
            <person name="Karsi A."/>
            <person name="Lawrence M.L."/>
            <person name="Peterson D.G."/>
        </authorList>
    </citation>
    <scope>NUCLEOTIDE SEQUENCE [LARGE SCALE GENOMIC DNA]</scope>
    <source>
        <strain evidence="3">BAU-BD-2019</strain>
        <tissue evidence="2">Blood</tissue>
    </source>
</reference>
<comment type="caution">
    <text evidence="2">The sequence shown here is derived from an EMBL/GenBank/DDBJ whole genome shotgun (WGS) entry which is preliminary data.</text>
</comment>
<evidence type="ECO:0000256" key="1">
    <source>
        <dbReference type="SAM" id="Phobius"/>
    </source>
</evidence>
<sequence length="96" mass="11373">MNYDLTAGFRYLQWCSHTVCEFPVYLFTEMRRNLKLMQYPLFFLPQNMIKLQYNTTLLLHEIESAVANLSAWFSLCFSFCCLVTVSSVWLKYLSCS</sequence>
<keyword evidence="1" id="KW-0812">Transmembrane</keyword>
<keyword evidence="3" id="KW-1185">Reference proteome</keyword>
<protein>
    <submittedName>
        <fullName evidence="2">Disease resistance protein</fullName>
    </submittedName>
</protein>
<keyword evidence="1" id="KW-1133">Transmembrane helix</keyword>
<keyword evidence="1" id="KW-0472">Membrane</keyword>